<dbReference type="EMBL" id="BX284605">
    <property type="protein sequence ID" value="CCD67098.1"/>
    <property type="molecule type" value="Genomic_DNA"/>
</dbReference>
<dbReference type="KEGG" id="cel:CELE_Y75B7B.2"/>
<dbReference type="CTD" id="178622"/>
<evidence type="ECO:0000313" key="2">
    <source>
        <dbReference type="EMBL" id="CCD67098.1"/>
    </source>
</evidence>
<protein>
    <submittedName>
        <fullName evidence="2">ANK_REP_REGION domain-containing protein</fullName>
    </submittedName>
</protein>
<dbReference type="UCSC" id="Y75B7B.2">
    <property type="organism name" value="c. elegans"/>
</dbReference>
<dbReference type="GO" id="GO:0005634">
    <property type="term" value="C:nucleus"/>
    <property type="evidence" value="ECO:0000318"/>
    <property type="project" value="GO_Central"/>
</dbReference>
<dbReference type="WormBase" id="Y75B7B.2">
    <property type="protein sequence ID" value="CE24666"/>
    <property type="gene ID" value="WBGene00022289"/>
</dbReference>
<dbReference type="AlphaFoldDB" id="Q9N4D2"/>
<dbReference type="PhylomeDB" id="Q9N4D2"/>
<organism evidence="2 3">
    <name type="scientific">Caenorhabditis elegans</name>
    <dbReference type="NCBI Taxonomy" id="6239"/>
    <lineage>
        <taxon>Eukaryota</taxon>
        <taxon>Metazoa</taxon>
        <taxon>Ecdysozoa</taxon>
        <taxon>Nematoda</taxon>
        <taxon>Chromadorea</taxon>
        <taxon>Rhabditida</taxon>
        <taxon>Rhabditina</taxon>
        <taxon>Rhabditomorpha</taxon>
        <taxon>Rhabditoidea</taxon>
        <taxon>Rhabditidae</taxon>
        <taxon>Peloderinae</taxon>
        <taxon>Caenorhabditis</taxon>
    </lineage>
</organism>
<dbReference type="SUPFAM" id="SSF48403">
    <property type="entry name" value="Ankyrin repeat"/>
    <property type="match status" value="1"/>
</dbReference>
<evidence type="ECO:0000256" key="1">
    <source>
        <dbReference type="SAM" id="MobiDB-lite"/>
    </source>
</evidence>
<dbReference type="GO" id="GO:0000976">
    <property type="term" value="F:transcription cis-regulatory region binding"/>
    <property type="evidence" value="ECO:0000318"/>
    <property type="project" value="GO_Central"/>
</dbReference>
<keyword evidence="3" id="KW-1185">Reference proteome</keyword>
<dbReference type="OrthoDB" id="5406014at2759"/>
<feature type="region of interest" description="Disordered" evidence="1">
    <location>
        <begin position="1"/>
        <end position="22"/>
    </location>
</feature>
<dbReference type="SMR" id="Q9N4D2"/>
<sequence length="204" mass="22591">MAQQRVQHQATARAKSSRKNGIKNGNHTLLCYETKTEEQNPLTKLIEDNVEYSKLCQLCKIPDGPISESQLEFHLVTAVRMGHRELASALAQGPVRMHCNDLHRATLNDEKLAARILSVSVAKKAYMNKNITPLQTAAISNSIHMLEAVRAVYPTINIPDQDNWYTMHYAACAPGTAPMEFLLKNGGSVTMLTKQSETPLHVAA</sequence>
<dbReference type="InParanoid" id="Q9N4D2"/>
<dbReference type="eggNOG" id="KOG1037">
    <property type="taxonomic scope" value="Eukaryota"/>
</dbReference>
<reference evidence="2 3" key="1">
    <citation type="journal article" date="1998" name="Science">
        <title>Genome sequence of the nematode C. elegans: a platform for investigating biology.</title>
        <authorList>
            <consortium name="The C. elegans sequencing consortium"/>
            <person name="Sulson J.E."/>
            <person name="Waterston R."/>
        </authorList>
    </citation>
    <scope>NUCLEOTIDE SEQUENCE [LARGE SCALE GENOMIC DNA]</scope>
    <source>
        <strain evidence="2 3">Bristol N2</strain>
    </source>
</reference>
<dbReference type="HOGENOM" id="CLU_1344332_0_0_1"/>
<dbReference type="FunCoup" id="Q9N4D2">
    <property type="interactions" value="623"/>
</dbReference>
<dbReference type="PaxDb" id="6239-Y75B7B.2"/>
<feature type="compositionally biased region" description="Polar residues" evidence="1">
    <location>
        <begin position="1"/>
        <end position="10"/>
    </location>
</feature>
<evidence type="ECO:0000313" key="3">
    <source>
        <dbReference type="Proteomes" id="UP000001940"/>
    </source>
</evidence>
<name>Q9N4D2_CAEEL</name>
<dbReference type="GeneID" id="178622"/>
<dbReference type="GO" id="GO:0045944">
    <property type="term" value="P:positive regulation of transcription by RNA polymerase II"/>
    <property type="evidence" value="ECO:0000318"/>
    <property type="project" value="GO_Central"/>
</dbReference>
<dbReference type="RefSeq" id="NP_503400.1">
    <property type="nucleotide sequence ID" value="NM_070999.3"/>
</dbReference>
<dbReference type="AGR" id="WB:WBGene00022289"/>
<dbReference type="Proteomes" id="UP000001940">
    <property type="component" value="Chromosome V"/>
</dbReference>
<dbReference type="Gene3D" id="1.25.40.20">
    <property type="entry name" value="Ankyrin repeat-containing domain"/>
    <property type="match status" value="1"/>
</dbReference>
<dbReference type="STRING" id="6239.Y75B7B.2.1"/>
<dbReference type="InterPro" id="IPR036770">
    <property type="entry name" value="Ankyrin_rpt-contain_sf"/>
</dbReference>
<accession>Q9N4D2</accession>
<evidence type="ECO:0000313" key="4">
    <source>
        <dbReference type="WormBase" id="Y75B7B.2"/>
    </source>
</evidence>
<proteinExistence type="predicted"/>
<gene>
    <name evidence="2" type="ORF">CELE_Y75B7B.2</name>
    <name evidence="2 4" type="ORF">Y75B7B.2</name>
</gene>
<dbReference type="Bgee" id="WBGene00022289">
    <property type="expression patterns" value="Expressed in larva and 1 other cell type or tissue"/>
</dbReference>